<dbReference type="AlphaFoldDB" id="A0A518FUF7"/>
<organism evidence="2 3">
    <name type="scientific">Gimesia panareensis</name>
    <dbReference type="NCBI Taxonomy" id="2527978"/>
    <lineage>
        <taxon>Bacteria</taxon>
        <taxon>Pseudomonadati</taxon>
        <taxon>Planctomycetota</taxon>
        <taxon>Planctomycetia</taxon>
        <taxon>Planctomycetales</taxon>
        <taxon>Planctomycetaceae</taxon>
        <taxon>Gimesia</taxon>
    </lineage>
</organism>
<dbReference type="EMBL" id="CP036317">
    <property type="protein sequence ID" value="QDV19976.1"/>
    <property type="molecule type" value="Genomic_DNA"/>
</dbReference>
<evidence type="ECO:0000313" key="3">
    <source>
        <dbReference type="Proteomes" id="UP000320839"/>
    </source>
</evidence>
<evidence type="ECO:0000256" key="1">
    <source>
        <dbReference type="SAM" id="SignalP"/>
    </source>
</evidence>
<feature type="signal peptide" evidence="1">
    <location>
        <begin position="1"/>
        <end position="20"/>
    </location>
</feature>
<reference evidence="2 3" key="1">
    <citation type="submission" date="2019-02" db="EMBL/GenBank/DDBJ databases">
        <title>Deep-cultivation of Planctomycetes and their phenomic and genomic characterization uncovers novel biology.</title>
        <authorList>
            <person name="Wiegand S."/>
            <person name="Jogler M."/>
            <person name="Boedeker C."/>
            <person name="Pinto D."/>
            <person name="Vollmers J."/>
            <person name="Rivas-Marin E."/>
            <person name="Kohn T."/>
            <person name="Peeters S.H."/>
            <person name="Heuer A."/>
            <person name="Rast P."/>
            <person name="Oberbeckmann S."/>
            <person name="Bunk B."/>
            <person name="Jeske O."/>
            <person name="Meyerdierks A."/>
            <person name="Storesund J.E."/>
            <person name="Kallscheuer N."/>
            <person name="Luecker S."/>
            <person name="Lage O.M."/>
            <person name="Pohl T."/>
            <person name="Merkel B.J."/>
            <person name="Hornburger P."/>
            <person name="Mueller R.-W."/>
            <person name="Bruemmer F."/>
            <person name="Labrenz M."/>
            <person name="Spormann A.M."/>
            <person name="Op den Camp H."/>
            <person name="Overmann J."/>
            <person name="Amann R."/>
            <person name="Jetten M.S.M."/>
            <person name="Mascher T."/>
            <person name="Medema M.H."/>
            <person name="Devos D.P."/>
            <person name="Kaster A.-K."/>
            <person name="Ovreas L."/>
            <person name="Rohde M."/>
            <person name="Galperin M.Y."/>
            <person name="Jogler C."/>
        </authorList>
    </citation>
    <scope>NUCLEOTIDE SEQUENCE [LARGE SCALE GENOMIC DNA]</scope>
    <source>
        <strain evidence="2 3">Pan153</strain>
    </source>
</reference>
<name>A0A518FUF7_9PLAN</name>
<dbReference type="RefSeq" id="WP_145457930.1">
    <property type="nucleotide sequence ID" value="NZ_CP036317.1"/>
</dbReference>
<dbReference type="PROSITE" id="PS51257">
    <property type="entry name" value="PROKAR_LIPOPROTEIN"/>
    <property type="match status" value="1"/>
</dbReference>
<accession>A0A518FUF7</accession>
<protein>
    <submittedName>
        <fullName evidence="2">Uncharacterized protein</fullName>
    </submittedName>
</protein>
<dbReference type="OrthoDB" id="9965591at2"/>
<evidence type="ECO:0000313" key="2">
    <source>
        <dbReference type="EMBL" id="QDV19976.1"/>
    </source>
</evidence>
<feature type="chain" id="PRO_5021926093" evidence="1">
    <location>
        <begin position="21"/>
        <end position="157"/>
    </location>
</feature>
<dbReference type="Proteomes" id="UP000320839">
    <property type="component" value="Chromosome"/>
</dbReference>
<proteinExistence type="predicted"/>
<sequence precursor="true">MRQLFFMAVIWGLSCSLVSATEGQTSIYELAAIELPEPPAVVETLVTGSEPGNTEQKQDHLMNGHRLFSQTHTAPFLPLKPTSSSDEYYRLLRQWDRHLAEATALKAMAEKPKRKSRGLLFTGGTLLLSKLEELTASQIRQQEDFRFLNLYHGYRQR</sequence>
<gene>
    <name evidence="2" type="ORF">Pan153_46450</name>
</gene>
<keyword evidence="1" id="KW-0732">Signal</keyword>